<dbReference type="AlphaFoldDB" id="A0A0R2FJE2"/>
<gene>
    <name evidence="1" type="ORF">IV38_GL000990</name>
    <name evidence="2" type="ORF">IV40_GL000863</name>
</gene>
<name>A0A0R2FJE2_9LACO</name>
<dbReference type="RefSeq" id="WP_057769049.1">
    <property type="nucleotide sequence ID" value="NZ_JQAT01000002.1"/>
</dbReference>
<dbReference type="PATRIC" id="fig|81857.3.peg.995"/>
<comment type="caution">
    <text evidence="1">The sequence shown here is derived from an EMBL/GenBank/DDBJ whole genome shotgun (WGS) entry which is preliminary data.</text>
</comment>
<evidence type="ECO:0000313" key="1">
    <source>
        <dbReference type="EMBL" id="KRN28785.1"/>
    </source>
</evidence>
<dbReference type="EMBL" id="JQAT01000002">
    <property type="protein sequence ID" value="KRN28785.1"/>
    <property type="molecule type" value="Genomic_DNA"/>
</dbReference>
<dbReference type="STRING" id="81857.IV38_GL000990"/>
<evidence type="ECO:0000313" key="4">
    <source>
        <dbReference type="Proteomes" id="UP000051751"/>
    </source>
</evidence>
<dbReference type="EMBL" id="JQAZ01000002">
    <property type="protein sequence ID" value="KRN32805.1"/>
    <property type="molecule type" value="Genomic_DNA"/>
</dbReference>
<evidence type="ECO:0008006" key="5">
    <source>
        <dbReference type="Google" id="ProtNLM"/>
    </source>
</evidence>
<evidence type="ECO:0000313" key="2">
    <source>
        <dbReference type="EMBL" id="KRN32805.1"/>
    </source>
</evidence>
<reference evidence="3 4" key="1">
    <citation type="journal article" date="2015" name="Genome Announc.">
        <title>Expanding the biotechnology potential of lactobacilli through comparative genomics of 213 strains and associated genera.</title>
        <authorList>
            <person name="Sun Z."/>
            <person name="Harris H.M."/>
            <person name="McCann A."/>
            <person name="Guo C."/>
            <person name="Argimon S."/>
            <person name="Zhang W."/>
            <person name="Yang X."/>
            <person name="Jeffery I.B."/>
            <person name="Cooney J.C."/>
            <person name="Kagawa T.F."/>
            <person name="Liu W."/>
            <person name="Song Y."/>
            <person name="Salvetti E."/>
            <person name="Wrobel A."/>
            <person name="Rasinkangas P."/>
            <person name="Parkhill J."/>
            <person name="Rea M.C."/>
            <person name="O'Sullivan O."/>
            <person name="Ritari J."/>
            <person name="Douillard F.P."/>
            <person name="Paul Ross R."/>
            <person name="Yang R."/>
            <person name="Briner A.E."/>
            <person name="Felis G.E."/>
            <person name="de Vos W.M."/>
            <person name="Barrangou R."/>
            <person name="Klaenhammer T.R."/>
            <person name="Caufield P.W."/>
            <person name="Cui Y."/>
            <person name="Zhang H."/>
            <person name="O'Toole P.W."/>
        </authorList>
    </citation>
    <scope>NUCLEOTIDE SEQUENCE [LARGE SCALE GENOMIC DNA]</scope>
    <source>
        <strain evidence="1 4">ATCC BAA-66</strain>
        <strain evidence="2 3">DSM 13344</strain>
    </source>
</reference>
<evidence type="ECO:0000313" key="3">
    <source>
        <dbReference type="Proteomes" id="UP000051645"/>
    </source>
</evidence>
<dbReference type="OrthoDB" id="1644322at2"/>
<organism evidence="1 4">
    <name type="scientific">Lactobacillus selangorensis</name>
    <dbReference type="NCBI Taxonomy" id="81857"/>
    <lineage>
        <taxon>Bacteria</taxon>
        <taxon>Bacillati</taxon>
        <taxon>Bacillota</taxon>
        <taxon>Bacilli</taxon>
        <taxon>Lactobacillales</taxon>
        <taxon>Lactobacillaceae</taxon>
        <taxon>Lactobacillus</taxon>
    </lineage>
</organism>
<protein>
    <recommendedName>
        <fullName evidence="5">DNA-directed RNA polymerase beta subunit</fullName>
    </recommendedName>
</protein>
<dbReference type="Proteomes" id="UP000051645">
    <property type="component" value="Unassembled WGS sequence"/>
</dbReference>
<sequence length="128" mass="14926">MMKAQFNPQLVKQFFKHGYRDRGMLKWQGFYLSDHTAALNHEKAAEQTREHVQPRPQQTPLEISRLLDASLTYQRPISLQLNIRDENGLFAEDLNGIVTGYDDDQVYLSTLKQPFSMDTIRNIHAETF</sequence>
<proteinExistence type="predicted"/>
<keyword evidence="3" id="KW-1185">Reference proteome</keyword>
<accession>A0A0R2FJE2</accession>
<dbReference type="Proteomes" id="UP000051751">
    <property type="component" value="Unassembled WGS sequence"/>
</dbReference>